<evidence type="ECO:0000256" key="1">
    <source>
        <dbReference type="ARBA" id="ARBA00009477"/>
    </source>
</evidence>
<name>A0A2U8BSV4_9RICK</name>
<keyword evidence="3" id="KW-0472">Membrane</keyword>
<protein>
    <submittedName>
        <fullName evidence="4">HlyD family secretion protein</fullName>
    </submittedName>
</protein>
<dbReference type="SUPFAM" id="SSF111369">
    <property type="entry name" value="HlyD-like secretion proteins"/>
    <property type="match status" value="1"/>
</dbReference>
<dbReference type="Gene3D" id="2.40.30.170">
    <property type="match status" value="1"/>
</dbReference>
<sequence length="361" mass="39407">MTFNGLHFLRNKYYVVVVVLSILVLWMLSGVFTSKHGEMPQQDEHNYYKVETFTPGKHASTLKAFGILEASDKILLTAVTGGKVLKVFVQSGTYLKKGGSILKVEDGSAKERLTKANAALAKAQLIYDSISNLYNKGSASKFEMTDATEKLELATAELKDAEKALDDTVVKAPFDGFVDFISVAKDDMIGYGTNGNRVVGEFYKIGAFKTKVYLSQTEVSQITYNTPATISVVNGKGESVSLNGIITFISKVAAKDTKAFLVEIAVSDSRNNLMNNIDATVTFNLVFDNCILVPKSALSIDASGNFILKSVQNNKVQSLVVKVVFEKDDYIGILYEDTLNIVTVGAQYLTDGTVIDESQKK</sequence>
<feature type="coiled-coil region" evidence="2">
    <location>
        <begin position="144"/>
        <end position="171"/>
    </location>
</feature>
<keyword evidence="3" id="KW-0812">Transmembrane</keyword>
<organism evidence="4 5">
    <name type="scientific">Candidatus Fokinia solitaria</name>
    <dbReference type="NCBI Taxonomy" id="1802984"/>
    <lineage>
        <taxon>Bacteria</taxon>
        <taxon>Pseudomonadati</taxon>
        <taxon>Pseudomonadota</taxon>
        <taxon>Alphaproteobacteria</taxon>
        <taxon>Rickettsiales</taxon>
        <taxon>Candidatus Midichloriaceae</taxon>
        <taxon>Candidatus Fokinia</taxon>
    </lineage>
</organism>
<dbReference type="PANTHER" id="PTHR30469">
    <property type="entry name" value="MULTIDRUG RESISTANCE PROTEIN MDTA"/>
    <property type="match status" value="1"/>
</dbReference>
<dbReference type="Gene3D" id="1.10.287.470">
    <property type="entry name" value="Helix hairpin bin"/>
    <property type="match status" value="1"/>
</dbReference>
<dbReference type="KEGG" id="fso:Fsol_00638"/>
<dbReference type="GO" id="GO:0015562">
    <property type="term" value="F:efflux transmembrane transporter activity"/>
    <property type="evidence" value="ECO:0007669"/>
    <property type="project" value="TreeGrafter"/>
</dbReference>
<dbReference type="AlphaFoldDB" id="A0A2U8BSV4"/>
<reference evidence="4 5" key="1">
    <citation type="journal article" date="2018" name="Genome Biol. Evol.">
        <title>The Genome Sequence of "Candidatus Fokinia solitaria": Insights on Reductive Evolution in Rickettsiales.</title>
        <authorList>
            <person name="Floriano A.M."/>
            <person name="Castelli M."/>
            <person name="Krenek S."/>
            <person name="Berendonk T.U."/>
            <person name="Bazzocchi C."/>
            <person name="Petroni G."/>
            <person name="Sassera D."/>
        </authorList>
    </citation>
    <scope>NUCLEOTIDE SEQUENCE [LARGE SCALE GENOMIC DNA]</scope>
    <source>
        <strain evidence="4">Rio ETE_ALG 3VII</strain>
    </source>
</reference>
<dbReference type="NCBIfam" id="TIGR01730">
    <property type="entry name" value="RND_mfp"/>
    <property type="match status" value="1"/>
</dbReference>
<dbReference type="InterPro" id="IPR006143">
    <property type="entry name" value="RND_pump_MFP"/>
</dbReference>
<keyword evidence="2" id="KW-0175">Coiled coil</keyword>
<accession>A0A2U8BSV4</accession>
<evidence type="ECO:0000313" key="4">
    <source>
        <dbReference type="EMBL" id="AWD33417.1"/>
    </source>
</evidence>
<dbReference type="Proteomes" id="UP000244519">
    <property type="component" value="Chromosome"/>
</dbReference>
<evidence type="ECO:0000313" key="5">
    <source>
        <dbReference type="Proteomes" id="UP000244519"/>
    </source>
</evidence>
<dbReference type="GO" id="GO:1990281">
    <property type="term" value="C:efflux pump complex"/>
    <property type="evidence" value="ECO:0007669"/>
    <property type="project" value="TreeGrafter"/>
</dbReference>
<feature type="transmembrane region" description="Helical" evidence="3">
    <location>
        <begin position="12"/>
        <end position="32"/>
    </location>
</feature>
<keyword evidence="3" id="KW-1133">Transmembrane helix</keyword>
<comment type="similarity">
    <text evidence="1">Belongs to the membrane fusion protein (MFP) (TC 8.A.1) family.</text>
</comment>
<evidence type="ECO:0000256" key="2">
    <source>
        <dbReference type="SAM" id="Coils"/>
    </source>
</evidence>
<proteinExistence type="inferred from homology"/>
<dbReference type="Gene3D" id="2.40.50.100">
    <property type="match status" value="1"/>
</dbReference>
<evidence type="ECO:0000256" key="3">
    <source>
        <dbReference type="SAM" id="Phobius"/>
    </source>
</evidence>
<gene>
    <name evidence="4" type="ORF">Fsol_00638</name>
</gene>
<keyword evidence="5" id="KW-1185">Reference proteome</keyword>
<dbReference type="EMBL" id="CP025989">
    <property type="protein sequence ID" value="AWD33417.1"/>
    <property type="molecule type" value="Genomic_DNA"/>
</dbReference>